<dbReference type="Pfam" id="PF03845">
    <property type="entry name" value="Spore_permease"/>
    <property type="match status" value="1"/>
</dbReference>
<feature type="transmembrane region" description="Helical" evidence="8">
    <location>
        <begin position="270"/>
        <end position="293"/>
    </location>
</feature>
<feature type="transmembrane region" description="Helical" evidence="8">
    <location>
        <begin position="77"/>
        <end position="94"/>
    </location>
</feature>
<dbReference type="InterPro" id="IPR004761">
    <property type="entry name" value="Spore_GerAB"/>
</dbReference>
<evidence type="ECO:0000256" key="5">
    <source>
        <dbReference type="ARBA" id="ARBA00022692"/>
    </source>
</evidence>
<feature type="transmembrane region" description="Helical" evidence="8">
    <location>
        <begin position="219"/>
        <end position="244"/>
    </location>
</feature>
<evidence type="ECO:0000256" key="2">
    <source>
        <dbReference type="ARBA" id="ARBA00007998"/>
    </source>
</evidence>
<feature type="transmembrane region" description="Helical" evidence="8">
    <location>
        <begin position="114"/>
        <end position="131"/>
    </location>
</feature>
<feature type="transmembrane region" description="Helical" evidence="8">
    <location>
        <begin position="12"/>
        <end position="30"/>
    </location>
</feature>
<feature type="transmembrane region" description="Helical" evidence="8">
    <location>
        <begin position="305"/>
        <end position="325"/>
    </location>
</feature>
<keyword evidence="4" id="KW-0309">Germination</keyword>
<evidence type="ECO:0000313" key="10">
    <source>
        <dbReference type="Proteomes" id="UP001523262"/>
    </source>
</evidence>
<comment type="similarity">
    <text evidence="2">Belongs to the amino acid-polyamine-organocation (APC) superfamily. Spore germination protein (SGP) (TC 2.A.3.9) family.</text>
</comment>
<reference evidence="9 10" key="1">
    <citation type="submission" date="2022-06" db="EMBL/GenBank/DDBJ databases">
        <authorList>
            <person name="Jeon C.O."/>
        </authorList>
    </citation>
    <scope>NUCLEOTIDE SEQUENCE [LARGE SCALE GENOMIC DNA]</scope>
    <source>
        <strain evidence="9 10">KCTC 13943</strain>
    </source>
</reference>
<proteinExistence type="inferred from homology"/>
<organism evidence="9 10">
    <name type="scientific">Neobacillus pocheonensis</name>
    <dbReference type="NCBI Taxonomy" id="363869"/>
    <lineage>
        <taxon>Bacteria</taxon>
        <taxon>Bacillati</taxon>
        <taxon>Bacillota</taxon>
        <taxon>Bacilli</taxon>
        <taxon>Bacillales</taxon>
        <taxon>Bacillaceae</taxon>
        <taxon>Neobacillus</taxon>
    </lineage>
</organism>
<feature type="transmembrane region" description="Helical" evidence="8">
    <location>
        <begin position="36"/>
        <end position="57"/>
    </location>
</feature>
<keyword evidence="6 8" id="KW-1133">Transmembrane helix</keyword>
<keyword evidence="7 8" id="KW-0472">Membrane</keyword>
<dbReference type="NCBIfam" id="TIGR00912">
    <property type="entry name" value="2A0309"/>
    <property type="match status" value="1"/>
</dbReference>
<evidence type="ECO:0000256" key="7">
    <source>
        <dbReference type="ARBA" id="ARBA00023136"/>
    </source>
</evidence>
<name>A0ABT0W7V7_9BACI</name>
<dbReference type="PANTHER" id="PTHR34975">
    <property type="entry name" value="SPORE GERMINATION PROTEIN A2"/>
    <property type="match status" value="1"/>
</dbReference>
<feature type="transmembrane region" description="Helical" evidence="8">
    <location>
        <begin position="337"/>
        <end position="356"/>
    </location>
</feature>
<keyword evidence="10" id="KW-1185">Reference proteome</keyword>
<comment type="subcellular location">
    <subcellularLocation>
        <location evidence="1">Membrane</location>
        <topology evidence="1">Multi-pass membrane protein</topology>
    </subcellularLocation>
</comment>
<sequence length="373" mass="41848">MEKESISPGQLFALIFLFEMGTALVVPIGLKTSKDVWLSIFAALFGGILLFLLYDYLQRQYPKLPLSGYARKILGPYIGWLLSFIYIPFFIYGASRDLRDAGELLKRGIYDETPLIVILSLMIIVVIYALYKGIEVLARTAEISLFFMFVLGVVGNLLILFSGIIKVDNLLPFLEEGWRPILKNAYPNIFMFPFGEMICFTAIFPFLNKSQSRRKTGVGALLLSGIVLSFIHTIKISVLGTGVYGRSPLPLFDTVKRIQIGDFIERLDSIAILILILGDFYKIAIFCFAAVMVAADLFKVQTKQLVYPFGILVLFTSIMIAGNFPEHVQEGNLVLKSLFPLFSVGFPVLLGVVHMIRKKFDLFSSNVSVENKE</sequence>
<accession>A0ABT0W7V7</accession>
<evidence type="ECO:0000256" key="4">
    <source>
        <dbReference type="ARBA" id="ARBA00022544"/>
    </source>
</evidence>
<comment type="caution">
    <text evidence="9">The sequence shown here is derived from an EMBL/GenBank/DDBJ whole genome shotgun (WGS) entry which is preliminary data.</text>
</comment>
<feature type="transmembrane region" description="Helical" evidence="8">
    <location>
        <begin position="143"/>
        <end position="165"/>
    </location>
</feature>
<dbReference type="Proteomes" id="UP001523262">
    <property type="component" value="Unassembled WGS sequence"/>
</dbReference>
<evidence type="ECO:0000256" key="8">
    <source>
        <dbReference type="SAM" id="Phobius"/>
    </source>
</evidence>
<gene>
    <name evidence="9" type="ORF">NDK43_08405</name>
</gene>
<evidence type="ECO:0000256" key="1">
    <source>
        <dbReference type="ARBA" id="ARBA00004141"/>
    </source>
</evidence>
<keyword evidence="3" id="KW-0813">Transport</keyword>
<feature type="transmembrane region" description="Helical" evidence="8">
    <location>
        <begin position="185"/>
        <end position="207"/>
    </location>
</feature>
<dbReference type="EMBL" id="JAMQCR010000001">
    <property type="protein sequence ID" value="MCM2532406.1"/>
    <property type="molecule type" value="Genomic_DNA"/>
</dbReference>
<evidence type="ECO:0000313" key="9">
    <source>
        <dbReference type="EMBL" id="MCM2532406.1"/>
    </source>
</evidence>
<evidence type="ECO:0000256" key="6">
    <source>
        <dbReference type="ARBA" id="ARBA00022989"/>
    </source>
</evidence>
<dbReference type="PANTHER" id="PTHR34975:SF2">
    <property type="entry name" value="SPORE GERMINATION PROTEIN A2"/>
    <property type="match status" value="1"/>
</dbReference>
<evidence type="ECO:0000256" key="3">
    <source>
        <dbReference type="ARBA" id="ARBA00022448"/>
    </source>
</evidence>
<keyword evidence="5 8" id="KW-0812">Transmembrane</keyword>
<protein>
    <submittedName>
        <fullName evidence="9">Spore germination protein</fullName>
    </submittedName>
</protein>